<dbReference type="InterPro" id="IPR036543">
    <property type="entry name" value="Guanylate-bd_C_sf"/>
</dbReference>
<gene>
    <name evidence="7" type="ORF">V5799_006560</name>
</gene>
<accession>A0AAQ4DW19</accession>
<keyword evidence="1" id="KW-0547">Nucleotide-binding</keyword>
<evidence type="ECO:0000313" key="7">
    <source>
        <dbReference type="EMBL" id="KAK8766659.1"/>
    </source>
</evidence>
<comment type="similarity">
    <text evidence="4">Belongs to the TRAFAC class dynamin-like GTPase superfamily. GB1/RHD3 GTPase family.</text>
</comment>
<evidence type="ECO:0000256" key="2">
    <source>
        <dbReference type="ARBA" id="ARBA00022801"/>
    </source>
</evidence>
<proteinExistence type="inferred from homology"/>
<reference evidence="7 8" key="1">
    <citation type="journal article" date="2023" name="Arcadia Sci">
        <title>De novo assembly of a long-read Amblyomma americanum tick genome.</title>
        <authorList>
            <person name="Chou S."/>
            <person name="Poskanzer K.E."/>
            <person name="Rollins M."/>
            <person name="Thuy-Boun P.S."/>
        </authorList>
    </citation>
    <scope>NUCLEOTIDE SEQUENCE [LARGE SCALE GENOMIC DNA]</scope>
    <source>
        <strain evidence="7">F_SG_1</strain>
        <tissue evidence="7">Salivary glands</tissue>
    </source>
</reference>
<sequence>MVHSCPQCEMAETPSFGRGVTLLTPKGKGSFKLDVSALEELLLADKVKNKPVVVVSVVGIFRKGKSFLLNFFIRYLRSRCQSDWLNEPNTVHDGFVWRGGSERETQGILLWNEVFLVVTPRGEEVAVVLMDTQGTFDRKSTTTESAKIFSLSALLSSVLIYNISQNIGEDDLQHLQLFCDYGCLVKKDVTGAPFQKLLFLVRDWSYPYEFEYGEKGGKQLLTKALQTSDEQEEQLRKLREDIRSSFEEIACFLLPYPGSQVATGPEYKGQLEEIDSSFLKHMEQLMLTVLHPRNLQPKRVNSVPVTCAELCTYFQVYAEAFKSGEIPDAKTMREATGAANNLSALTEALNFYVHEMNQFCSGTRSQDEANLSVTHRLLRDAAVKKFYSVQKLGGRDLEETYKERMLEVRLSFEPFETSDENCAINFSCVKVS</sequence>
<dbReference type="InterPro" id="IPR015894">
    <property type="entry name" value="Guanylate-bd_N"/>
</dbReference>
<evidence type="ECO:0000256" key="5">
    <source>
        <dbReference type="SAM" id="Coils"/>
    </source>
</evidence>
<dbReference type="PROSITE" id="PS51715">
    <property type="entry name" value="G_GB1_RHD3"/>
    <property type="match status" value="1"/>
</dbReference>
<dbReference type="PANTHER" id="PTHR10751">
    <property type="entry name" value="GUANYLATE BINDING PROTEIN"/>
    <property type="match status" value="1"/>
</dbReference>
<keyword evidence="3" id="KW-0342">GTP-binding</keyword>
<dbReference type="Gene3D" id="3.40.50.300">
    <property type="entry name" value="P-loop containing nucleotide triphosphate hydrolases"/>
    <property type="match status" value="1"/>
</dbReference>
<organism evidence="7 8">
    <name type="scientific">Amblyomma americanum</name>
    <name type="common">Lone star tick</name>
    <dbReference type="NCBI Taxonomy" id="6943"/>
    <lineage>
        <taxon>Eukaryota</taxon>
        <taxon>Metazoa</taxon>
        <taxon>Ecdysozoa</taxon>
        <taxon>Arthropoda</taxon>
        <taxon>Chelicerata</taxon>
        <taxon>Arachnida</taxon>
        <taxon>Acari</taxon>
        <taxon>Parasitiformes</taxon>
        <taxon>Ixodida</taxon>
        <taxon>Ixodoidea</taxon>
        <taxon>Ixodidae</taxon>
        <taxon>Amblyomminae</taxon>
        <taxon>Amblyomma</taxon>
    </lineage>
</organism>
<feature type="coiled-coil region" evidence="5">
    <location>
        <begin position="221"/>
        <end position="248"/>
    </location>
</feature>
<evidence type="ECO:0000256" key="1">
    <source>
        <dbReference type="ARBA" id="ARBA00022741"/>
    </source>
</evidence>
<evidence type="ECO:0000259" key="6">
    <source>
        <dbReference type="PROSITE" id="PS51715"/>
    </source>
</evidence>
<dbReference type="SUPFAM" id="SSF48340">
    <property type="entry name" value="Interferon-induced guanylate-binding protein 1 (GBP1), C-terminal domain"/>
    <property type="match status" value="1"/>
</dbReference>
<dbReference type="EMBL" id="JARKHS020026138">
    <property type="protein sequence ID" value="KAK8766659.1"/>
    <property type="molecule type" value="Genomic_DNA"/>
</dbReference>
<evidence type="ECO:0000256" key="4">
    <source>
        <dbReference type="PROSITE-ProRule" id="PRU01052"/>
    </source>
</evidence>
<keyword evidence="5" id="KW-0175">Coiled coil</keyword>
<keyword evidence="2" id="KW-0378">Hydrolase</keyword>
<dbReference type="Proteomes" id="UP001321473">
    <property type="component" value="Unassembled WGS sequence"/>
</dbReference>
<dbReference type="GO" id="GO:0003924">
    <property type="term" value="F:GTPase activity"/>
    <property type="evidence" value="ECO:0007669"/>
    <property type="project" value="InterPro"/>
</dbReference>
<dbReference type="Pfam" id="PF02263">
    <property type="entry name" value="GBP"/>
    <property type="match status" value="1"/>
</dbReference>
<name>A0AAQ4DW19_AMBAM</name>
<evidence type="ECO:0000256" key="3">
    <source>
        <dbReference type="ARBA" id="ARBA00023134"/>
    </source>
</evidence>
<evidence type="ECO:0000313" key="8">
    <source>
        <dbReference type="Proteomes" id="UP001321473"/>
    </source>
</evidence>
<dbReference type="AlphaFoldDB" id="A0AAQ4DW19"/>
<feature type="domain" description="GB1/RHD3-type G" evidence="6">
    <location>
        <begin position="49"/>
        <end position="290"/>
    </location>
</feature>
<protein>
    <recommendedName>
        <fullName evidence="6">GB1/RHD3-type G domain-containing protein</fullName>
    </recommendedName>
</protein>
<dbReference type="GO" id="GO:0005525">
    <property type="term" value="F:GTP binding"/>
    <property type="evidence" value="ECO:0007669"/>
    <property type="project" value="UniProtKB-KW"/>
</dbReference>
<dbReference type="InterPro" id="IPR027417">
    <property type="entry name" value="P-loop_NTPase"/>
</dbReference>
<keyword evidence="8" id="KW-1185">Reference proteome</keyword>
<dbReference type="InterPro" id="IPR030386">
    <property type="entry name" value="G_GB1_RHD3_dom"/>
</dbReference>
<comment type="caution">
    <text evidence="7">The sequence shown here is derived from an EMBL/GenBank/DDBJ whole genome shotgun (WGS) entry which is preliminary data.</text>
</comment>
<dbReference type="Gene3D" id="1.20.58.420">
    <property type="entry name" value="AHSP"/>
    <property type="match status" value="1"/>
</dbReference>
<dbReference type="SUPFAM" id="SSF52540">
    <property type="entry name" value="P-loop containing nucleoside triphosphate hydrolases"/>
    <property type="match status" value="1"/>
</dbReference>